<dbReference type="AlphaFoldDB" id="A0A8C9FMK4"/>
<dbReference type="PANTHER" id="PTHR24211">
    <property type="entry name" value="LIM DOMAIN-CONTAINING PROTEIN"/>
    <property type="match status" value="1"/>
</dbReference>
<dbReference type="InterPro" id="IPR001781">
    <property type="entry name" value="Znf_LIM"/>
</dbReference>
<evidence type="ECO:0000256" key="4">
    <source>
        <dbReference type="PROSITE-ProRule" id="PRU00125"/>
    </source>
</evidence>
<dbReference type="PROSITE" id="PS50023">
    <property type="entry name" value="LIM_DOMAIN_2"/>
    <property type="match status" value="1"/>
</dbReference>
<evidence type="ECO:0000256" key="3">
    <source>
        <dbReference type="ARBA" id="ARBA00023038"/>
    </source>
</evidence>
<keyword evidence="2 4" id="KW-0862">Zinc</keyword>
<feature type="region of interest" description="Disordered" evidence="5">
    <location>
        <begin position="1"/>
        <end position="64"/>
    </location>
</feature>
<dbReference type="Gene3D" id="2.10.110.10">
    <property type="entry name" value="Cysteine Rich Protein"/>
    <property type="match status" value="1"/>
</dbReference>
<dbReference type="Proteomes" id="UP000694428">
    <property type="component" value="Unplaced"/>
</dbReference>
<keyword evidence="8" id="KW-1185">Reference proteome</keyword>
<protein>
    <recommendedName>
        <fullName evidence="6">LIM zinc-binding domain-containing protein</fullName>
    </recommendedName>
</protein>
<dbReference type="InterPro" id="IPR047120">
    <property type="entry name" value="Pk/Esn/Tes"/>
</dbReference>
<reference evidence="7" key="1">
    <citation type="submission" date="2025-08" db="UniProtKB">
        <authorList>
            <consortium name="Ensembl"/>
        </authorList>
    </citation>
    <scope>IDENTIFICATION</scope>
</reference>
<keyword evidence="3 4" id="KW-0440">LIM domain</keyword>
<reference evidence="7" key="2">
    <citation type="submission" date="2025-09" db="UniProtKB">
        <authorList>
            <consortium name="Ensembl"/>
        </authorList>
    </citation>
    <scope>IDENTIFICATION</scope>
</reference>
<dbReference type="Pfam" id="PF00412">
    <property type="entry name" value="LIM"/>
    <property type="match status" value="1"/>
</dbReference>
<dbReference type="SMART" id="SM00132">
    <property type="entry name" value="LIM"/>
    <property type="match status" value="1"/>
</dbReference>
<evidence type="ECO:0000256" key="5">
    <source>
        <dbReference type="SAM" id="MobiDB-lite"/>
    </source>
</evidence>
<evidence type="ECO:0000313" key="7">
    <source>
        <dbReference type="Ensembl" id="ENSPSTP00000018133.1"/>
    </source>
</evidence>
<keyword evidence="1 4" id="KW-0479">Metal-binding</keyword>
<dbReference type="SUPFAM" id="SSF57716">
    <property type="entry name" value="Glucocorticoid receptor-like (DNA-binding domain)"/>
    <property type="match status" value="1"/>
</dbReference>
<feature type="domain" description="LIM zinc-binding" evidence="6">
    <location>
        <begin position="46"/>
        <end position="108"/>
    </location>
</feature>
<evidence type="ECO:0000259" key="6">
    <source>
        <dbReference type="PROSITE" id="PS50023"/>
    </source>
</evidence>
<evidence type="ECO:0000256" key="2">
    <source>
        <dbReference type="ARBA" id="ARBA00022833"/>
    </source>
</evidence>
<accession>A0A8C9FMK4</accession>
<evidence type="ECO:0000313" key="8">
    <source>
        <dbReference type="Proteomes" id="UP000694428"/>
    </source>
</evidence>
<evidence type="ECO:0000256" key="1">
    <source>
        <dbReference type="ARBA" id="ARBA00022723"/>
    </source>
</evidence>
<dbReference type="Ensembl" id="ENSPSTT00000019001.1">
    <property type="protein sequence ID" value="ENSPSTP00000018133.1"/>
    <property type="gene ID" value="ENSPSTG00000012985.1"/>
</dbReference>
<dbReference type="GO" id="GO:0046872">
    <property type="term" value="F:metal ion binding"/>
    <property type="evidence" value="ECO:0007669"/>
    <property type="project" value="UniProtKB-KW"/>
</dbReference>
<proteinExistence type="predicted"/>
<sequence length="142" mass="15412">MTPPGDGLLRAVPRLFQEAAPGVQRPPPTGRARPGGGSAGARRPPRLSVQEGEAASPRTARGRPRNAQLWHPPCFCCHVCHQPLVDLIYFQQDGRIYCGRHHAELFWPRCASCDQVGTRRGDALALWQLGAADSGWKGLVGT</sequence>
<name>A0A8C9FMK4_PAVCR</name>
<dbReference type="PANTHER" id="PTHR24211:SF35">
    <property type="entry name" value="PRICKLE-LIKE PROTEIN 4"/>
    <property type="match status" value="1"/>
</dbReference>
<organism evidence="7 8">
    <name type="scientific">Pavo cristatus</name>
    <name type="common">Indian peafowl</name>
    <name type="synonym">Blue peafowl</name>
    <dbReference type="NCBI Taxonomy" id="9049"/>
    <lineage>
        <taxon>Eukaryota</taxon>
        <taxon>Metazoa</taxon>
        <taxon>Chordata</taxon>
        <taxon>Craniata</taxon>
        <taxon>Vertebrata</taxon>
        <taxon>Euteleostomi</taxon>
        <taxon>Archelosauria</taxon>
        <taxon>Archosauria</taxon>
        <taxon>Dinosauria</taxon>
        <taxon>Saurischia</taxon>
        <taxon>Theropoda</taxon>
        <taxon>Coelurosauria</taxon>
        <taxon>Aves</taxon>
        <taxon>Neognathae</taxon>
        <taxon>Galloanserae</taxon>
        <taxon>Galliformes</taxon>
        <taxon>Phasianidae</taxon>
        <taxon>Phasianinae</taxon>
        <taxon>Pavo</taxon>
    </lineage>
</organism>